<dbReference type="Pfam" id="PF08268">
    <property type="entry name" value="FBA_3"/>
    <property type="match status" value="1"/>
</dbReference>
<evidence type="ECO:0000313" key="3">
    <source>
        <dbReference type="Proteomes" id="UP000886595"/>
    </source>
</evidence>
<feature type="domain" description="F-box associated beta-propeller type 3" evidence="1">
    <location>
        <begin position="1"/>
        <end position="85"/>
    </location>
</feature>
<keyword evidence="3" id="KW-1185">Reference proteome</keyword>
<evidence type="ECO:0000313" key="2">
    <source>
        <dbReference type="EMBL" id="KAG2249003.1"/>
    </source>
</evidence>
<dbReference type="PANTHER" id="PTHR31111:SF65">
    <property type="entry name" value="F-BOX DOMAIN-CONTAINING PROTEIN"/>
    <property type="match status" value="1"/>
</dbReference>
<dbReference type="Proteomes" id="UP000886595">
    <property type="component" value="Unassembled WGS sequence"/>
</dbReference>
<accession>A0A8X7PE49</accession>
<dbReference type="PANTHER" id="PTHR31111">
    <property type="entry name" value="BNAA05G37150D PROTEIN-RELATED"/>
    <property type="match status" value="1"/>
</dbReference>
<dbReference type="OrthoDB" id="10575230at2759"/>
<evidence type="ECO:0000259" key="1">
    <source>
        <dbReference type="Pfam" id="PF08268"/>
    </source>
</evidence>
<organism evidence="2 3">
    <name type="scientific">Brassica carinata</name>
    <name type="common">Ethiopian mustard</name>
    <name type="synonym">Abyssinian cabbage</name>
    <dbReference type="NCBI Taxonomy" id="52824"/>
    <lineage>
        <taxon>Eukaryota</taxon>
        <taxon>Viridiplantae</taxon>
        <taxon>Streptophyta</taxon>
        <taxon>Embryophyta</taxon>
        <taxon>Tracheophyta</taxon>
        <taxon>Spermatophyta</taxon>
        <taxon>Magnoliopsida</taxon>
        <taxon>eudicotyledons</taxon>
        <taxon>Gunneridae</taxon>
        <taxon>Pentapetalae</taxon>
        <taxon>rosids</taxon>
        <taxon>malvids</taxon>
        <taxon>Brassicales</taxon>
        <taxon>Brassicaceae</taxon>
        <taxon>Brassiceae</taxon>
        <taxon>Brassica</taxon>
    </lineage>
</organism>
<dbReference type="EMBL" id="JAAMPC010000017">
    <property type="protein sequence ID" value="KAG2249003.1"/>
    <property type="molecule type" value="Genomic_DNA"/>
</dbReference>
<dbReference type="InterPro" id="IPR017451">
    <property type="entry name" value="F-box-assoc_interact_dom"/>
</dbReference>
<sequence length="91" mass="10751">MYLGYGPIGKEFKVLCMTSSRYERLNTHQVLTLESGKKRVRRIIEYKFHFMKDDRIRHETCINGVLYFGGKVRGLATIVCFDVRAREVQLY</sequence>
<name>A0A8X7PE49_BRACI</name>
<dbReference type="InterPro" id="IPR013187">
    <property type="entry name" value="F-box-assoc_dom_typ3"/>
</dbReference>
<dbReference type="AlphaFoldDB" id="A0A8X7PE49"/>
<dbReference type="NCBIfam" id="TIGR01640">
    <property type="entry name" value="F_box_assoc_1"/>
    <property type="match status" value="1"/>
</dbReference>
<gene>
    <name evidence="2" type="ORF">Bca52824_088631</name>
</gene>
<protein>
    <recommendedName>
        <fullName evidence="1">F-box associated beta-propeller type 3 domain-containing protein</fullName>
    </recommendedName>
</protein>
<comment type="caution">
    <text evidence="2">The sequence shown here is derived from an EMBL/GenBank/DDBJ whole genome shotgun (WGS) entry which is preliminary data.</text>
</comment>
<proteinExistence type="predicted"/>
<reference evidence="2 3" key="1">
    <citation type="submission" date="2020-02" db="EMBL/GenBank/DDBJ databases">
        <authorList>
            <person name="Ma Q."/>
            <person name="Huang Y."/>
            <person name="Song X."/>
            <person name="Pei D."/>
        </authorList>
    </citation>
    <scope>NUCLEOTIDE SEQUENCE [LARGE SCALE GENOMIC DNA]</scope>
    <source>
        <strain evidence="2">Sxm20200214</strain>
        <tissue evidence="2">Leaf</tissue>
    </source>
</reference>